<evidence type="ECO:0000313" key="2">
    <source>
        <dbReference type="EMBL" id="CAF3830731.1"/>
    </source>
</evidence>
<keyword evidence="1" id="KW-0560">Oxidoreductase</keyword>
<comment type="caution">
    <text evidence="2">The sequence shown here is derived from an EMBL/GenBank/DDBJ whole genome shotgun (WGS) entry which is preliminary data.</text>
</comment>
<dbReference type="SUPFAM" id="SSF51735">
    <property type="entry name" value="NAD(P)-binding Rossmann-fold domains"/>
    <property type="match status" value="1"/>
</dbReference>
<dbReference type="PROSITE" id="PS51450">
    <property type="entry name" value="LRR"/>
    <property type="match status" value="1"/>
</dbReference>
<dbReference type="PRINTS" id="PR00081">
    <property type="entry name" value="GDHRDH"/>
</dbReference>
<accession>A0A819DK66</accession>
<protein>
    <submittedName>
        <fullName evidence="2">Uncharacterized protein</fullName>
    </submittedName>
</protein>
<dbReference type="InterPro" id="IPR002347">
    <property type="entry name" value="SDR_fam"/>
</dbReference>
<evidence type="ECO:0000313" key="3">
    <source>
        <dbReference type="Proteomes" id="UP000663823"/>
    </source>
</evidence>
<dbReference type="Pfam" id="PF00106">
    <property type="entry name" value="adh_short"/>
    <property type="match status" value="1"/>
</dbReference>
<dbReference type="InterPro" id="IPR036291">
    <property type="entry name" value="NAD(P)-bd_dom_sf"/>
</dbReference>
<sequence length="549" mass="63649">MDTLQFDMGNFDATQTTFQQTLDINYLSNELLCEIFDYFNEYELSETFSTLYCRFEELLHCSSVLLKTQFYLFENDRIMNMFKEFLLSKLKYYRISFCNNSHSITLPMATNNRLSPIEYLVINHYCSLNEFVSLISYVLQFRRLTVQKIKINNSNLIILSSLSIQLNNLKSISNLNILTIIVSDDITFLDAYRLTKLILNSSPQLEKFHFIYYEHLDNEQQYSTFIGRQNQFFSSFWIQQKWIFEDEIRDTDIEYIIRSYSGKTYLITGSAGGIGNQTALELAKRGAKVVLFARPSNLQQAINDVKKVAREDKLISGYPLDLADLLSIEKCIEEYKKNEGENTSITALINNAGVMACPYSRTKDGFEMQMGTNHFGHFYLTQLLLPQLLKSKSRVVNVSSTSHALLQVPCTLETYTEQLNKQTYKPWHAYSLSKIANIYFTIELQRRFGAQGLRAYSLHPGGVNTGLQRHTVISQWFIAPLRFLLFKTQLEGAQTSLFCAVSDKAVPGKYHSDCRETKVDNPHAENPERAREWWDYSEKIVAEKIKQRH</sequence>
<dbReference type="EMBL" id="CAJOAX010002994">
    <property type="protein sequence ID" value="CAF3830731.1"/>
    <property type="molecule type" value="Genomic_DNA"/>
</dbReference>
<proteinExistence type="predicted"/>
<evidence type="ECO:0000256" key="1">
    <source>
        <dbReference type="ARBA" id="ARBA00023002"/>
    </source>
</evidence>
<dbReference type="InterPro" id="IPR001611">
    <property type="entry name" value="Leu-rich_rpt"/>
</dbReference>
<dbReference type="AlphaFoldDB" id="A0A819DK66"/>
<dbReference type="GO" id="GO:0016491">
    <property type="term" value="F:oxidoreductase activity"/>
    <property type="evidence" value="ECO:0007669"/>
    <property type="project" value="UniProtKB-KW"/>
</dbReference>
<reference evidence="2" key="1">
    <citation type="submission" date="2021-02" db="EMBL/GenBank/DDBJ databases">
        <authorList>
            <person name="Nowell W R."/>
        </authorList>
    </citation>
    <scope>NUCLEOTIDE SEQUENCE</scope>
</reference>
<name>A0A819DK66_9BILA</name>
<dbReference type="Gene3D" id="3.40.50.720">
    <property type="entry name" value="NAD(P)-binding Rossmann-like Domain"/>
    <property type="match status" value="1"/>
</dbReference>
<dbReference type="Proteomes" id="UP000663823">
    <property type="component" value="Unassembled WGS sequence"/>
</dbReference>
<organism evidence="2 3">
    <name type="scientific">Rotaria sordida</name>
    <dbReference type="NCBI Taxonomy" id="392033"/>
    <lineage>
        <taxon>Eukaryota</taxon>
        <taxon>Metazoa</taxon>
        <taxon>Spiralia</taxon>
        <taxon>Gnathifera</taxon>
        <taxon>Rotifera</taxon>
        <taxon>Eurotatoria</taxon>
        <taxon>Bdelloidea</taxon>
        <taxon>Philodinida</taxon>
        <taxon>Philodinidae</taxon>
        <taxon>Rotaria</taxon>
    </lineage>
</organism>
<dbReference type="PANTHER" id="PTHR43157">
    <property type="entry name" value="PHOSPHATIDYLINOSITOL-GLYCAN BIOSYNTHESIS CLASS F PROTEIN-RELATED"/>
    <property type="match status" value="1"/>
</dbReference>
<gene>
    <name evidence="2" type="ORF">OTI717_LOCUS19974</name>
</gene>
<dbReference type="PANTHER" id="PTHR43157:SF31">
    <property type="entry name" value="PHOSPHATIDYLINOSITOL-GLYCAN BIOSYNTHESIS CLASS F PROTEIN"/>
    <property type="match status" value="1"/>
</dbReference>